<dbReference type="RefSeq" id="WP_142534331.1">
    <property type="nucleotide sequence ID" value="NZ_FXTB01000010.1"/>
</dbReference>
<dbReference type="GO" id="GO:0003677">
    <property type="term" value="F:DNA binding"/>
    <property type="evidence" value="ECO:0007669"/>
    <property type="project" value="UniProtKB-KW"/>
</dbReference>
<dbReference type="GO" id="GO:0003700">
    <property type="term" value="F:DNA-binding transcription factor activity"/>
    <property type="evidence" value="ECO:0007669"/>
    <property type="project" value="InterPro"/>
</dbReference>
<sequence length="239" mass="27449">MPLSNKLNIPKIDSSSLVDKVEEALIDLLISKKLNPGDTIPKEMELTQMLGVSRTVIRESLGRLKSLGLIESIKHKGTIIRSPNLLHQLKKSFIPNILDQATLKDVFEIRLVLEIGMGDLIFQRLKKEDIEELEEIVKAEPNTPEDIHFEIEHEIKFHGKLYEMSGNQTLMDFQSLLLPSFRYVYDSELINSPSSDKKWVSHSDLVDILKTGTPNKFRNAMRKHLDRHFRGYFMGAKKV</sequence>
<dbReference type="SMART" id="SM00345">
    <property type="entry name" value="HTH_GNTR"/>
    <property type="match status" value="1"/>
</dbReference>
<dbReference type="AlphaFoldDB" id="A0A521ENK4"/>
<dbReference type="Pfam" id="PF00392">
    <property type="entry name" value="GntR"/>
    <property type="match status" value="1"/>
</dbReference>
<dbReference type="InterPro" id="IPR000524">
    <property type="entry name" value="Tscrpt_reg_HTH_GntR"/>
</dbReference>
<dbReference type="InterPro" id="IPR008920">
    <property type="entry name" value="TF_FadR/GntR_C"/>
</dbReference>
<dbReference type="Gene3D" id="1.10.10.10">
    <property type="entry name" value="Winged helix-like DNA-binding domain superfamily/Winged helix DNA-binding domain"/>
    <property type="match status" value="1"/>
</dbReference>
<dbReference type="EMBL" id="FXTB01000010">
    <property type="protein sequence ID" value="SMO85488.1"/>
    <property type="molecule type" value="Genomic_DNA"/>
</dbReference>
<protein>
    <submittedName>
        <fullName evidence="5">DNA-binding transcriptional regulator, FadR family</fullName>
    </submittedName>
</protein>
<reference evidence="5 6" key="1">
    <citation type="submission" date="2017-05" db="EMBL/GenBank/DDBJ databases">
        <authorList>
            <person name="Varghese N."/>
            <person name="Submissions S."/>
        </authorList>
    </citation>
    <scope>NUCLEOTIDE SEQUENCE [LARGE SCALE GENOMIC DNA]</scope>
    <source>
        <strain evidence="5 6">DSM 27040</strain>
    </source>
</reference>
<dbReference type="InterPro" id="IPR036390">
    <property type="entry name" value="WH_DNA-bd_sf"/>
</dbReference>
<dbReference type="PROSITE" id="PS50949">
    <property type="entry name" value="HTH_GNTR"/>
    <property type="match status" value="1"/>
</dbReference>
<keyword evidence="2 5" id="KW-0238">DNA-binding</keyword>
<dbReference type="PANTHER" id="PTHR43537:SF5">
    <property type="entry name" value="UXU OPERON TRANSCRIPTIONAL REGULATOR"/>
    <property type="match status" value="1"/>
</dbReference>
<dbReference type="Proteomes" id="UP000319040">
    <property type="component" value="Unassembled WGS sequence"/>
</dbReference>
<evidence type="ECO:0000313" key="5">
    <source>
        <dbReference type="EMBL" id="SMO85488.1"/>
    </source>
</evidence>
<dbReference type="Pfam" id="PF07729">
    <property type="entry name" value="FCD"/>
    <property type="match status" value="1"/>
</dbReference>
<evidence type="ECO:0000256" key="2">
    <source>
        <dbReference type="ARBA" id="ARBA00023125"/>
    </source>
</evidence>
<dbReference type="PANTHER" id="PTHR43537">
    <property type="entry name" value="TRANSCRIPTIONAL REGULATOR, GNTR FAMILY"/>
    <property type="match status" value="1"/>
</dbReference>
<dbReference type="SUPFAM" id="SSF48008">
    <property type="entry name" value="GntR ligand-binding domain-like"/>
    <property type="match status" value="1"/>
</dbReference>
<gene>
    <name evidence="5" type="ORF">SAMN06265379_1104</name>
</gene>
<accession>A0A521ENK4</accession>
<dbReference type="PRINTS" id="PR00035">
    <property type="entry name" value="HTHGNTR"/>
</dbReference>
<evidence type="ECO:0000256" key="3">
    <source>
        <dbReference type="ARBA" id="ARBA00023163"/>
    </source>
</evidence>
<keyword evidence="1" id="KW-0805">Transcription regulation</keyword>
<evidence type="ECO:0000256" key="1">
    <source>
        <dbReference type="ARBA" id="ARBA00023015"/>
    </source>
</evidence>
<evidence type="ECO:0000259" key="4">
    <source>
        <dbReference type="PROSITE" id="PS50949"/>
    </source>
</evidence>
<feature type="domain" description="HTH gntR-type" evidence="4">
    <location>
        <begin position="15"/>
        <end position="83"/>
    </location>
</feature>
<dbReference type="InterPro" id="IPR011711">
    <property type="entry name" value="GntR_C"/>
</dbReference>
<dbReference type="OrthoDB" id="1040417at2"/>
<name>A0A521ENK4_SACCC</name>
<organism evidence="5 6">
    <name type="scientific">Saccharicrinis carchari</name>
    <dbReference type="NCBI Taxonomy" id="1168039"/>
    <lineage>
        <taxon>Bacteria</taxon>
        <taxon>Pseudomonadati</taxon>
        <taxon>Bacteroidota</taxon>
        <taxon>Bacteroidia</taxon>
        <taxon>Marinilabiliales</taxon>
        <taxon>Marinilabiliaceae</taxon>
        <taxon>Saccharicrinis</taxon>
    </lineage>
</organism>
<dbReference type="CDD" id="cd07377">
    <property type="entry name" value="WHTH_GntR"/>
    <property type="match status" value="1"/>
</dbReference>
<keyword evidence="6" id="KW-1185">Reference proteome</keyword>
<dbReference type="SUPFAM" id="SSF46785">
    <property type="entry name" value="Winged helix' DNA-binding domain"/>
    <property type="match status" value="1"/>
</dbReference>
<proteinExistence type="predicted"/>
<dbReference type="InterPro" id="IPR036388">
    <property type="entry name" value="WH-like_DNA-bd_sf"/>
</dbReference>
<keyword evidence="3" id="KW-0804">Transcription</keyword>
<dbReference type="SMART" id="SM00895">
    <property type="entry name" value="FCD"/>
    <property type="match status" value="1"/>
</dbReference>
<evidence type="ECO:0000313" key="6">
    <source>
        <dbReference type="Proteomes" id="UP000319040"/>
    </source>
</evidence>
<dbReference type="Gene3D" id="1.20.120.530">
    <property type="entry name" value="GntR ligand-binding domain-like"/>
    <property type="match status" value="1"/>
</dbReference>